<dbReference type="SUPFAM" id="SSF51445">
    <property type="entry name" value="(Trans)glycosidases"/>
    <property type="match status" value="1"/>
</dbReference>
<evidence type="ECO:0000256" key="2">
    <source>
        <dbReference type="ARBA" id="ARBA00010687"/>
    </source>
</evidence>
<evidence type="ECO:0000256" key="1">
    <source>
        <dbReference type="ARBA" id="ARBA00001695"/>
    </source>
</evidence>
<dbReference type="EMBL" id="JAVRRA010008267">
    <property type="protein sequence ID" value="KAK5257224.1"/>
    <property type="molecule type" value="Genomic_DNA"/>
</dbReference>
<comment type="similarity">
    <text evidence="2 6">Belongs to the glycosyl hydrolase 53 family.</text>
</comment>
<dbReference type="PANTHER" id="PTHR34983">
    <property type="entry name" value="ARABINOGALACTAN ENDO-BETA-1,4-GALACTANASE A"/>
    <property type="match status" value="1"/>
</dbReference>
<organism evidence="7 8">
    <name type="scientific">Cryomyces antarcticus</name>
    <dbReference type="NCBI Taxonomy" id="329879"/>
    <lineage>
        <taxon>Eukaryota</taxon>
        <taxon>Fungi</taxon>
        <taxon>Dikarya</taxon>
        <taxon>Ascomycota</taxon>
        <taxon>Pezizomycotina</taxon>
        <taxon>Dothideomycetes</taxon>
        <taxon>Dothideomycetes incertae sedis</taxon>
        <taxon>Cryomyces</taxon>
    </lineage>
</organism>
<dbReference type="InterPro" id="IPR017853">
    <property type="entry name" value="GH"/>
</dbReference>
<keyword evidence="4 6" id="KW-0378">Hydrolase</keyword>
<dbReference type="InterPro" id="IPR011683">
    <property type="entry name" value="Glyco_hydro_53"/>
</dbReference>
<evidence type="ECO:0000313" key="8">
    <source>
        <dbReference type="Proteomes" id="UP001357485"/>
    </source>
</evidence>
<proteinExistence type="inferred from homology"/>
<comment type="caution">
    <text evidence="7">The sequence shown here is derived from an EMBL/GenBank/DDBJ whole genome shotgun (WGS) entry which is preliminary data.</text>
</comment>
<evidence type="ECO:0000313" key="7">
    <source>
        <dbReference type="EMBL" id="KAK5257224.1"/>
    </source>
</evidence>
<dbReference type="Pfam" id="PF07745">
    <property type="entry name" value="Glyco_hydro_53"/>
    <property type="match status" value="1"/>
</dbReference>
<evidence type="ECO:0000256" key="6">
    <source>
        <dbReference type="RuleBase" id="RU361192"/>
    </source>
</evidence>
<dbReference type="PANTHER" id="PTHR34983:SF1">
    <property type="entry name" value="ARABINOGALACTAN ENDO-BETA-1,4-GALACTANASE A"/>
    <property type="match status" value="1"/>
</dbReference>
<protein>
    <recommendedName>
        <fullName evidence="3 6">Arabinogalactan endo-beta-1,4-galactanase</fullName>
        <ecNumber evidence="3 6">3.2.1.89</ecNumber>
    </recommendedName>
</protein>
<keyword evidence="5 6" id="KW-0326">Glycosidase</keyword>
<comment type="catalytic activity">
    <reaction evidence="1 6">
        <text>The enzyme specifically hydrolyzes (1-&gt;4)-beta-D-galactosidic linkages in type I arabinogalactans.</text>
        <dbReference type="EC" id="3.2.1.89"/>
    </reaction>
</comment>
<name>A0ABR0LZQ7_9PEZI</name>
<evidence type="ECO:0000256" key="3">
    <source>
        <dbReference type="ARBA" id="ARBA00012556"/>
    </source>
</evidence>
<dbReference type="EC" id="3.2.1.89" evidence="3 6"/>
<dbReference type="Proteomes" id="UP001357485">
    <property type="component" value="Unassembled WGS sequence"/>
</dbReference>
<reference evidence="7 8" key="1">
    <citation type="submission" date="2023-08" db="EMBL/GenBank/DDBJ databases">
        <title>Black Yeasts Isolated from many extreme environments.</title>
        <authorList>
            <person name="Coleine C."/>
            <person name="Stajich J.E."/>
            <person name="Selbmann L."/>
        </authorList>
    </citation>
    <scope>NUCLEOTIDE SEQUENCE [LARGE SCALE GENOMIC DNA]</scope>
    <source>
        <strain evidence="7 8">CCFEE 536</strain>
    </source>
</reference>
<dbReference type="Gene3D" id="3.20.20.80">
    <property type="entry name" value="Glycosidases"/>
    <property type="match status" value="1"/>
</dbReference>
<evidence type="ECO:0000256" key="5">
    <source>
        <dbReference type="ARBA" id="ARBA00023295"/>
    </source>
</evidence>
<evidence type="ECO:0000256" key="4">
    <source>
        <dbReference type="ARBA" id="ARBA00022801"/>
    </source>
</evidence>
<gene>
    <name evidence="7" type="ORF">LTR16_001255</name>
</gene>
<sequence length="72" mass="7951">MAIKRVHDVVRIVKAVPNGLGQGVNYWKPAWSNNTGLGSSCQDAILFDADWSRYPAEVVGCSRPSIKMFKDV</sequence>
<keyword evidence="8" id="KW-1185">Reference proteome</keyword>
<accession>A0ABR0LZQ7</accession>